<accession>A0ABS8VJE7</accession>
<feature type="non-terminal residue" evidence="1">
    <location>
        <position position="61"/>
    </location>
</feature>
<comment type="caution">
    <text evidence="1">The sequence shown here is derived from an EMBL/GenBank/DDBJ whole genome shotgun (WGS) entry which is preliminary data.</text>
</comment>
<sequence>NGDDDHWLLASQVWRNADEILLADESSVPNVLLTIGGLWTPPAIPRNSTGAASSFKLITPL</sequence>
<reference evidence="1 2" key="1">
    <citation type="journal article" date="2021" name="BMC Genomics">
        <title>Datura genome reveals duplications of psychoactive alkaloid biosynthetic genes and high mutation rate following tissue culture.</title>
        <authorList>
            <person name="Rajewski A."/>
            <person name="Carter-House D."/>
            <person name="Stajich J."/>
            <person name="Litt A."/>
        </authorList>
    </citation>
    <scope>NUCLEOTIDE SEQUENCE [LARGE SCALE GENOMIC DNA]</scope>
    <source>
        <strain evidence="1">AR-01</strain>
    </source>
</reference>
<evidence type="ECO:0000313" key="2">
    <source>
        <dbReference type="Proteomes" id="UP000823775"/>
    </source>
</evidence>
<dbReference type="EMBL" id="JACEIK010004747">
    <property type="protein sequence ID" value="MCD9646300.1"/>
    <property type="molecule type" value="Genomic_DNA"/>
</dbReference>
<organism evidence="1 2">
    <name type="scientific">Datura stramonium</name>
    <name type="common">Jimsonweed</name>
    <name type="synonym">Common thornapple</name>
    <dbReference type="NCBI Taxonomy" id="4076"/>
    <lineage>
        <taxon>Eukaryota</taxon>
        <taxon>Viridiplantae</taxon>
        <taxon>Streptophyta</taxon>
        <taxon>Embryophyta</taxon>
        <taxon>Tracheophyta</taxon>
        <taxon>Spermatophyta</taxon>
        <taxon>Magnoliopsida</taxon>
        <taxon>eudicotyledons</taxon>
        <taxon>Gunneridae</taxon>
        <taxon>Pentapetalae</taxon>
        <taxon>asterids</taxon>
        <taxon>lamiids</taxon>
        <taxon>Solanales</taxon>
        <taxon>Solanaceae</taxon>
        <taxon>Solanoideae</taxon>
        <taxon>Datureae</taxon>
        <taxon>Datura</taxon>
    </lineage>
</organism>
<keyword evidence="2" id="KW-1185">Reference proteome</keyword>
<protein>
    <submittedName>
        <fullName evidence="1">Uncharacterized protein</fullName>
    </submittedName>
</protein>
<name>A0ABS8VJE7_DATST</name>
<feature type="non-terminal residue" evidence="1">
    <location>
        <position position="1"/>
    </location>
</feature>
<gene>
    <name evidence="1" type="ORF">HAX54_036030</name>
</gene>
<proteinExistence type="predicted"/>
<evidence type="ECO:0000313" key="1">
    <source>
        <dbReference type="EMBL" id="MCD9646300.1"/>
    </source>
</evidence>
<dbReference type="Proteomes" id="UP000823775">
    <property type="component" value="Unassembled WGS sequence"/>
</dbReference>